<gene>
    <name evidence="1" type="ORF">PEDI_55250</name>
</gene>
<organism evidence="1 2">
    <name type="scientific">Persicobacter diffluens</name>
    <dbReference type="NCBI Taxonomy" id="981"/>
    <lineage>
        <taxon>Bacteria</taxon>
        <taxon>Pseudomonadati</taxon>
        <taxon>Bacteroidota</taxon>
        <taxon>Cytophagia</taxon>
        <taxon>Cytophagales</taxon>
        <taxon>Persicobacteraceae</taxon>
        <taxon>Persicobacter</taxon>
    </lineage>
</organism>
<keyword evidence="2" id="KW-1185">Reference proteome</keyword>
<protein>
    <submittedName>
        <fullName evidence="1">Uncharacterized protein</fullName>
    </submittedName>
</protein>
<accession>A0AAN4W489</accession>
<sequence length="124" mass="13780">MKKETFLQTKTIEIPGATAATVIRSEVKLNSSYERCTGVAIYPIKQGGVDAFRVGLDDNGGALLQVTHQDALTADKSLPFSDRFQEINVPANGHTVKINTQFDQQTTEALKYDFVFRLERTTKL</sequence>
<dbReference type="RefSeq" id="WP_338240041.1">
    <property type="nucleotide sequence ID" value="NZ_BQKE01000009.1"/>
</dbReference>
<proteinExistence type="predicted"/>
<comment type="caution">
    <text evidence="1">The sequence shown here is derived from an EMBL/GenBank/DDBJ whole genome shotgun (WGS) entry which is preliminary data.</text>
</comment>
<dbReference type="EMBL" id="BQKE01000009">
    <property type="protein sequence ID" value="GJM64973.1"/>
    <property type="molecule type" value="Genomic_DNA"/>
</dbReference>
<evidence type="ECO:0000313" key="2">
    <source>
        <dbReference type="Proteomes" id="UP001310022"/>
    </source>
</evidence>
<name>A0AAN4W489_9BACT</name>
<evidence type="ECO:0000313" key="1">
    <source>
        <dbReference type="EMBL" id="GJM64973.1"/>
    </source>
</evidence>
<dbReference type="AlphaFoldDB" id="A0AAN4W489"/>
<reference evidence="1 2" key="1">
    <citation type="submission" date="2021-12" db="EMBL/GenBank/DDBJ databases">
        <title>Genome sequencing of bacteria with rrn-lacking chromosome and rrn-plasmid.</title>
        <authorList>
            <person name="Anda M."/>
            <person name="Iwasaki W."/>
        </authorList>
    </citation>
    <scope>NUCLEOTIDE SEQUENCE [LARGE SCALE GENOMIC DNA]</scope>
    <source>
        <strain evidence="1 2">NBRC 15940</strain>
    </source>
</reference>
<dbReference type="Proteomes" id="UP001310022">
    <property type="component" value="Unassembled WGS sequence"/>
</dbReference>